<evidence type="ECO:0000256" key="4">
    <source>
        <dbReference type="ARBA" id="ARBA00022679"/>
    </source>
</evidence>
<evidence type="ECO:0000256" key="2">
    <source>
        <dbReference type="ARBA" id="ARBA00011900"/>
    </source>
</evidence>
<evidence type="ECO:0000259" key="8">
    <source>
        <dbReference type="Pfam" id="PF22837"/>
    </source>
</evidence>
<accession>A0ABX1VPR4</accession>
<dbReference type="PRINTS" id="PR00507">
    <property type="entry name" value="N12N6MTFRASE"/>
</dbReference>
<dbReference type="Pfam" id="PF07669">
    <property type="entry name" value="Eco57I"/>
    <property type="match status" value="1"/>
</dbReference>
<keyword evidence="10" id="KW-1185">Reference proteome</keyword>
<dbReference type="InterPro" id="IPR054520">
    <property type="entry name" value="M_Eco57I_C"/>
</dbReference>
<dbReference type="EC" id="2.1.1.72" evidence="2"/>
<comment type="similarity">
    <text evidence="1">Belongs to the N(4)/N(6)-methyltransferase family.</text>
</comment>
<evidence type="ECO:0000313" key="10">
    <source>
        <dbReference type="Proteomes" id="UP000539052"/>
    </source>
</evidence>
<dbReference type="InterPro" id="IPR002052">
    <property type="entry name" value="DNA_methylase_N6_adenine_CS"/>
</dbReference>
<dbReference type="PANTHER" id="PTHR33841">
    <property type="entry name" value="DNA METHYLTRANSFERASE YEEA-RELATED"/>
    <property type="match status" value="1"/>
</dbReference>
<dbReference type="CDD" id="cd02440">
    <property type="entry name" value="AdoMet_MTases"/>
    <property type="match status" value="1"/>
</dbReference>
<evidence type="ECO:0000256" key="3">
    <source>
        <dbReference type="ARBA" id="ARBA00022603"/>
    </source>
</evidence>
<evidence type="ECO:0000259" key="7">
    <source>
        <dbReference type="Pfam" id="PF07669"/>
    </source>
</evidence>
<dbReference type="EMBL" id="JAAOXG010000020">
    <property type="protein sequence ID" value="NNJ30447.1"/>
    <property type="molecule type" value="Genomic_DNA"/>
</dbReference>
<dbReference type="PANTHER" id="PTHR33841:SF5">
    <property type="entry name" value="DNA METHYLASE (MODIFICATION METHYLASE) (METHYLTRANSFERASE)-RELATED"/>
    <property type="match status" value="1"/>
</dbReference>
<dbReference type="Proteomes" id="UP000539052">
    <property type="component" value="Unassembled WGS sequence"/>
</dbReference>
<gene>
    <name evidence="9" type="ORF">G9470_11695</name>
</gene>
<organism evidence="9 10">
    <name type="scientific">Lacrimispora defluvii</name>
    <dbReference type="NCBI Taxonomy" id="2719233"/>
    <lineage>
        <taxon>Bacteria</taxon>
        <taxon>Bacillati</taxon>
        <taxon>Bacillota</taxon>
        <taxon>Clostridia</taxon>
        <taxon>Lachnospirales</taxon>
        <taxon>Lachnospiraceae</taxon>
        <taxon>Lacrimispora</taxon>
    </lineage>
</organism>
<dbReference type="InterPro" id="IPR029063">
    <property type="entry name" value="SAM-dependent_MTases_sf"/>
</dbReference>
<dbReference type="SUPFAM" id="SSF53335">
    <property type="entry name" value="S-adenosyl-L-methionine-dependent methyltransferases"/>
    <property type="match status" value="1"/>
</dbReference>
<keyword evidence="4" id="KW-0808">Transferase</keyword>
<name>A0ABX1VPR4_9FIRM</name>
<keyword evidence="3 9" id="KW-0489">Methyltransferase</keyword>
<dbReference type="GO" id="GO:0032259">
    <property type="term" value="P:methylation"/>
    <property type="evidence" value="ECO:0007669"/>
    <property type="project" value="UniProtKB-KW"/>
</dbReference>
<evidence type="ECO:0000256" key="6">
    <source>
        <dbReference type="ARBA" id="ARBA00047942"/>
    </source>
</evidence>
<dbReference type="Pfam" id="PF22837">
    <property type="entry name" value="M_Eco57I_C"/>
    <property type="match status" value="1"/>
</dbReference>
<feature type="domain" description="Type II methyltransferase M.TaqI-like" evidence="7">
    <location>
        <begin position="74"/>
        <end position="185"/>
    </location>
</feature>
<dbReference type="GO" id="GO:0008168">
    <property type="term" value="F:methyltransferase activity"/>
    <property type="evidence" value="ECO:0007669"/>
    <property type="project" value="UniProtKB-KW"/>
</dbReference>
<reference evidence="9 10" key="1">
    <citation type="submission" date="2020-03" db="EMBL/GenBank/DDBJ databases">
        <title>Genome Sequence of industrial isolate, B5A.</title>
        <authorList>
            <person name="Sharma S."/>
            <person name="Patil P.B."/>
            <person name="Korpole S."/>
        </authorList>
    </citation>
    <scope>NUCLEOTIDE SEQUENCE [LARGE SCALE GENOMIC DNA]</scope>
    <source>
        <strain evidence="9 10">PI-S10-B5A</strain>
    </source>
</reference>
<keyword evidence="5" id="KW-0949">S-adenosyl-L-methionine</keyword>
<comment type="catalytic activity">
    <reaction evidence="6">
        <text>a 2'-deoxyadenosine in DNA + S-adenosyl-L-methionine = an N(6)-methyl-2'-deoxyadenosine in DNA + S-adenosyl-L-homocysteine + H(+)</text>
        <dbReference type="Rhea" id="RHEA:15197"/>
        <dbReference type="Rhea" id="RHEA-COMP:12418"/>
        <dbReference type="Rhea" id="RHEA-COMP:12419"/>
        <dbReference type="ChEBI" id="CHEBI:15378"/>
        <dbReference type="ChEBI" id="CHEBI:57856"/>
        <dbReference type="ChEBI" id="CHEBI:59789"/>
        <dbReference type="ChEBI" id="CHEBI:90615"/>
        <dbReference type="ChEBI" id="CHEBI:90616"/>
        <dbReference type="EC" id="2.1.1.72"/>
    </reaction>
</comment>
<evidence type="ECO:0000313" key="9">
    <source>
        <dbReference type="EMBL" id="NNJ30447.1"/>
    </source>
</evidence>
<evidence type="ECO:0000256" key="5">
    <source>
        <dbReference type="ARBA" id="ARBA00022691"/>
    </source>
</evidence>
<feature type="domain" description="Type II methyltransferase M.Eco57I C-terminal" evidence="8">
    <location>
        <begin position="235"/>
        <end position="439"/>
    </location>
</feature>
<evidence type="ECO:0000256" key="1">
    <source>
        <dbReference type="ARBA" id="ARBA00006594"/>
    </source>
</evidence>
<dbReference type="RefSeq" id="WP_170821610.1">
    <property type="nucleotide sequence ID" value="NZ_JAAOXG010000020.1"/>
</dbReference>
<dbReference type="InterPro" id="IPR050953">
    <property type="entry name" value="N4_N6_ade-DNA_methylase"/>
</dbReference>
<sequence length="487" mass="56145">MDLGQIFTNNHVAKYMASLFNLDNEDSILDPCFGDGVFLKACLSQGYNNISGYELDENLFNEVRAIYPALDLYNVDFLNINREKKYDGIIMNPPYIRQEKIDDLKHYGITKEILRKNSIFDKLPKTANLYMYFIFKAIDLLKTKGQLVVIFPSSWLKTRSGKSFEKTLYSQCTLKQQIHISGEVFEKEALVDVVILDLIKGKVAIKPEIKNLEFTNKQLVDKGIFNVEDDLGFSESFSKYARIRRGLTTGFNAMFINPVVKESLSKEMLVPIISSPKAIKGFNTEDAEVDMLFSLSRDDELNDEISAYLTNWKKSILQKASPITLYKKIQQGVPWYLIKTIDSKGILFSYFVRNDMKFIDNDSGTLVRDNFYIIYPKINRMLLFALLNNYYTYYQLEKSGKKYGAGLLKLQRYDIEDLMFPDISQISSHDQVKICKLAEELSSEGDASLVRKITEIISSYSNVSYEEVTNWYSEIKKHRLEGYTNGN</sequence>
<dbReference type="Gene3D" id="3.40.50.150">
    <property type="entry name" value="Vaccinia Virus protein VP39"/>
    <property type="match status" value="1"/>
</dbReference>
<protein>
    <recommendedName>
        <fullName evidence="2">site-specific DNA-methyltransferase (adenine-specific)</fullName>
        <ecNumber evidence="2">2.1.1.72</ecNumber>
    </recommendedName>
</protein>
<dbReference type="InterPro" id="IPR011639">
    <property type="entry name" value="MethylTrfase_TaqI-like_dom"/>
</dbReference>
<proteinExistence type="inferred from homology"/>
<dbReference type="PROSITE" id="PS00092">
    <property type="entry name" value="N6_MTASE"/>
    <property type="match status" value="1"/>
</dbReference>
<comment type="caution">
    <text evidence="9">The sequence shown here is derived from an EMBL/GenBank/DDBJ whole genome shotgun (WGS) entry which is preliminary data.</text>
</comment>